<sequence>MPSGERNQYQSKGLDYGASVAGENVEFAGDSNMASPGGRDRALLDKLKDALKPGDTRRPSVSANRPSGDTTHDGRHGGIEDVMQPGNRDYDEREEVHRGGVLDELGDRSRAQEGRRRGSILDTMNFGHGQRQPSVSERQDERKSGGIMDALGRKSEPRRHEEYRDSSNIKKSDEHRFPGSSMYEAIRDDLL</sequence>
<proteinExistence type="predicted"/>
<evidence type="ECO:0000313" key="1">
    <source>
        <dbReference type="EMBL" id="KAJ2984521.1"/>
    </source>
</evidence>
<organism evidence="1 2">
    <name type="scientific">Xylaria curta</name>
    <dbReference type="NCBI Taxonomy" id="42375"/>
    <lineage>
        <taxon>Eukaryota</taxon>
        <taxon>Fungi</taxon>
        <taxon>Dikarya</taxon>
        <taxon>Ascomycota</taxon>
        <taxon>Pezizomycotina</taxon>
        <taxon>Sordariomycetes</taxon>
        <taxon>Xylariomycetidae</taxon>
        <taxon>Xylariales</taxon>
        <taxon>Xylariaceae</taxon>
        <taxon>Xylaria</taxon>
    </lineage>
</organism>
<evidence type="ECO:0000313" key="2">
    <source>
        <dbReference type="Proteomes" id="UP001143856"/>
    </source>
</evidence>
<accession>A0ACC1P1V9</accession>
<dbReference type="EMBL" id="JAPDGR010001278">
    <property type="protein sequence ID" value="KAJ2984521.1"/>
    <property type="molecule type" value="Genomic_DNA"/>
</dbReference>
<comment type="caution">
    <text evidence="1">The sequence shown here is derived from an EMBL/GenBank/DDBJ whole genome shotgun (WGS) entry which is preliminary data.</text>
</comment>
<dbReference type="Proteomes" id="UP001143856">
    <property type="component" value="Unassembled WGS sequence"/>
</dbReference>
<protein>
    <submittedName>
        <fullName evidence="1">Uncharacterized protein</fullName>
    </submittedName>
</protein>
<reference evidence="1" key="1">
    <citation type="submission" date="2022-10" db="EMBL/GenBank/DDBJ databases">
        <title>Genome Sequence of Xylaria curta.</title>
        <authorList>
            <person name="Buettner E."/>
        </authorList>
    </citation>
    <scope>NUCLEOTIDE SEQUENCE</scope>
    <source>
        <strain evidence="1">Babe10</strain>
    </source>
</reference>
<name>A0ACC1P1V9_9PEZI</name>
<keyword evidence="2" id="KW-1185">Reference proteome</keyword>
<gene>
    <name evidence="1" type="ORF">NUW58_g6015</name>
</gene>